<reference evidence="1 2" key="1">
    <citation type="journal article" date="2015" name="Stand. Genomic Sci.">
        <title>Complete genome sequence and description of Salinispira pacifica gen. nov., sp. nov., a novel spirochaete isolated form a hypersaline microbial mat.</title>
        <authorList>
            <person name="Ben Hania W."/>
            <person name="Joseph M."/>
            <person name="Schumann P."/>
            <person name="Bunk B."/>
            <person name="Fiebig A."/>
            <person name="Sproer C."/>
            <person name="Klenk H.P."/>
            <person name="Fardeau M.L."/>
            <person name="Spring S."/>
        </authorList>
    </citation>
    <scope>NUCLEOTIDE SEQUENCE [LARGE SCALE GENOMIC DNA]</scope>
    <source>
        <strain evidence="1 2">L21-RPul-D2</strain>
    </source>
</reference>
<gene>
    <name evidence="1" type="ORF">L21SP2_2451</name>
</gene>
<proteinExistence type="predicted"/>
<sequence>MTARNDRGHLGTTLSLVLIAFGLFADQRLHGFLHKDPSLGFSFAPFLKERGKNIYLLQQDDPPVL</sequence>
<name>V5WJP8_9SPIO</name>
<accession>V5WJP8</accession>
<dbReference type="HOGENOM" id="CLU_2847329_0_0_12"/>
<organism evidence="1 2">
    <name type="scientific">Salinispira pacifica</name>
    <dbReference type="NCBI Taxonomy" id="1307761"/>
    <lineage>
        <taxon>Bacteria</taxon>
        <taxon>Pseudomonadati</taxon>
        <taxon>Spirochaetota</taxon>
        <taxon>Spirochaetia</taxon>
        <taxon>Spirochaetales</taxon>
        <taxon>Spirochaetaceae</taxon>
        <taxon>Salinispira</taxon>
    </lineage>
</organism>
<evidence type="ECO:0000313" key="2">
    <source>
        <dbReference type="Proteomes" id="UP000018680"/>
    </source>
</evidence>
<protein>
    <submittedName>
        <fullName evidence="1">Uncharacterized protein</fullName>
    </submittedName>
</protein>
<dbReference type="Proteomes" id="UP000018680">
    <property type="component" value="Chromosome"/>
</dbReference>
<keyword evidence="2" id="KW-1185">Reference proteome</keyword>
<evidence type="ECO:0000313" key="1">
    <source>
        <dbReference type="EMBL" id="AHC15804.1"/>
    </source>
</evidence>
<dbReference type="EMBL" id="CP006939">
    <property type="protein sequence ID" value="AHC15804.1"/>
    <property type="molecule type" value="Genomic_DNA"/>
</dbReference>
<dbReference type="AlphaFoldDB" id="V5WJP8"/>
<dbReference type="KEGG" id="slr:L21SP2_2451"/>